<dbReference type="Pfam" id="PF01388">
    <property type="entry name" value="ARID"/>
    <property type="match status" value="1"/>
</dbReference>
<dbReference type="SMART" id="SM00558">
    <property type="entry name" value="JmjC"/>
    <property type="match status" value="1"/>
</dbReference>
<dbReference type="InterPro" id="IPR047979">
    <property type="entry name" value="KDM5B_PHD3"/>
</dbReference>
<dbReference type="InterPro" id="IPR011011">
    <property type="entry name" value="Znf_FYVE_PHD"/>
</dbReference>
<dbReference type="CDD" id="cd15603">
    <property type="entry name" value="PHD1_KDM5B"/>
    <property type="match status" value="1"/>
</dbReference>
<sequence>MSEPRPDEFKSPPECPVFEPSWEEFGDPYAFINKIRPIAEKTGICKIRPPPGWQPPFACDVDRLHFVPRIQRLNELEAQTRVKLNFLDQIAKFWDLQGCALKIPHVERKILDLYALNKLVADEGGFDVVCRDRRWTKIALQMGFAPGKAVGSHLRGHYERILYPYNLFQSGANLLAPETASKLMRLEADPEYEKFVQTPVQLVESTGSMESMDTKEHKLLDQAQRQPVQKYDTCPSARRAKRMKCEAISPEPEKEIPILLKQEPVEFKELITEADKFKSRYKKILPPLPPSPVDLVVCLMCGSGGDEDRLLLCDGCDDSYHTFCLIPPLHAVPKGDWRCPKCLAQECNKPHEAFGFEQAYRDYSLRAFGQMADAFKSDYFNMPVHMVPTELVEKEFWRLVGAIEEDVTVEYGADIASKEFGSGFPIPNGKFKVSPADEKYLKCGWNLNNLAMMKPSVLTHVTADICGMTLPWLYVGMCFSSFCWHIEDHWSYSINYLHWGEPKTWYGAPGFAAEQLEEVMKKLAPELFESQPDLLHQLVTIMNPNTLMAHGVPIYRTNQCAGEFVITFPRAYHSGFNQGFNFAEAVNFCTVDWMPLGRQCVDHYRLLHRYNVFSHDEMVCNMAAKADTLSVVLASAVHKDMVVMIREEQELREKVKKMGVLHCKEAKYDHLQDDERQCAKCRTTCYLSAITCPCRPGVLVCLHHISYLCSCPITNYTLNYRYTLDDLFPMMNAVKQQAELYDRWACSVTETLEAKLEKKKGLPVFRALLAESESKLFPDNDLLRRLRVVTQDAEKCSSLAQQLLNGKRKTRYRCGSEKSRSQLTVEELSSFVRQLYNLPCSLPQAPLLKELLNRIEDFQQHSEKVLADELPSVTEIQSLLDVSFDFDVELPELPSLRVRLEQARWLETVQQASTQPATLTLDTMRRLIDQGVGLSSHPSVEKAMAHLQELLTVSEHWEDKASSLLKARPPHSIETLRAVAEKASGIPAYLPNCLLLKDTIRKAREWLQEAEELQASGCSPMVDALSDMVLRGQAIQVHLEPLDKLESLMVEAQEWKESAAATFLQKDSTLTLLEVLCPRCEVTNAGSPKRKAKKVKEFLKSNKKKTPRLNTLNDVEKALSDSKDSTSSMATLKELRLREIEAFSNLRAANESKLLPTADFMDLKVCVCQKGPMGAMLQCELCRDAFHTVCVRDLSDSLETQPWLCPQCLRSEKPSLKKVLSLLTSLRHIGVRLPEGDTLHYLVERTVNWQQRVQQILQSCNRPELEDRPETPPTLTCCVSGSSDSHNNTQAPCLTPEWNRTSHTQTVFYTEQRCIPLQGLSQDLEELMVEGLLLQVSLPEVKSLYHVLLDRTSSWDTNIDCEKNLQFNSQGKILPLNQDRINGTRETMPGSEKKAKRRMETGGLDGRAQERCQQPEGDEVDWVQCDGSCNQWFHQVCVGVTTEMAEKEDYVCVRLILVQSAAAVRSLPYVHSVGFSAHIAEHGPFST</sequence>
<organism evidence="23 24">
    <name type="scientific">Channa striata</name>
    <name type="common">Snakehead murrel</name>
    <name type="synonym">Ophicephalus striatus</name>
    <dbReference type="NCBI Taxonomy" id="64152"/>
    <lineage>
        <taxon>Eukaryota</taxon>
        <taxon>Metazoa</taxon>
        <taxon>Chordata</taxon>
        <taxon>Craniata</taxon>
        <taxon>Vertebrata</taxon>
        <taxon>Euteleostomi</taxon>
        <taxon>Actinopterygii</taxon>
        <taxon>Neopterygii</taxon>
        <taxon>Teleostei</taxon>
        <taxon>Neoteleostei</taxon>
        <taxon>Acanthomorphata</taxon>
        <taxon>Anabantaria</taxon>
        <taxon>Anabantiformes</taxon>
        <taxon>Channoidei</taxon>
        <taxon>Channidae</taxon>
        <taxon>Channa</taxon>
    </lineage>
</organism>
<evidence type="ECO:0000256" key="17">
    <source>
        <dbReference type="PROSITE-ProRule" id="PRU00146"/>
    </source>
</evidence>
<protein>
    <recommendedName>
        <fullName evidence="4">[histone H3]-trimethyl-L-lysine(4) demethylase</fullName>
        <ecNumber evidence="4">1.14.11.67</ecNumber>
    </recommendedName>
</protein>
<evidence type="ECO:0000256" key="16">
    <source>
        <dbReference type="ARBA" id="ARBA00048734"/>
    </source>
</evidence>
<evidence type="ECO:0000256" key="14">
    <source>
        <dbReference type="ARBA" id="ARBA00023163"/>
    </source>
</evidence>
<evidence type="ECO:0000256" key="8">
    <source>
        <dbReference type="ARBA" id="ARBA00022833"/>
    </source>
</evidence>
<dbReference type="InterPro" id="IPR047981">
    <property type="entry name" value="KDM5B_ARID"/>
</dbReference>
<evidence type="ECO:0000256" key="7">
    <source>
        <dbReference type="ARBA" id="ARBA00022771"/>
    </source>
</evidence>
<keyword evidence="8" id="KW-0862">Zinc</keyword>
<dbReference type="Proteomes" id="UP001187415">
    <property type="component" value="Unassembled WGS sequence"/>
</dbReference>
<dbReference type="InterPro" id="IPR048615">
    <property type="entry name" value="KDM5_C-hel"/>
</dbReference>
<dbReference type="InterPro" id="IPR019787">
    <property type="entry name" value="Znf_PHD-finger"/>
</dbReference>
<evidence type="ECO:0000256" key="18">
    <source>
        <dbReference type="SAM" id="MobiDB-lite"/>
    </source>
</evidence>
<dbReference type="FunFam" id="3.30.40.10:FF:000023">
    <property type="entry name" value="Lysine (K)-specific demethylase 5A"/>
    <property type="match status" value="1"/>
</dbReference>
<dbReference type="InterPro" id="IPR013083">
    <property type="entry name" value="Znf_RING/FYVE/PHD"/>
</dbReference>
<proteinExistence type="inferred from homology"/>
<evidence type="ECO:0000256" key="3">
    <source>
        <dbReference type="ARBA" id="ARBA00006801"/>
    </source>
</evidence>
<dbReference type="Pfam" id="PF02373">
    <property type="entry name" value="JmjC"/>
    <property type="match status" value="1"/>
</dbReference>
<dbReference type="Gene3D" id="3.30.40.10">
    <property type="entry name" value="Zinc/RING finger domain, C3HC4 (zinc finger)"/>
    <property type="match status" value="2"/>
</dbReference>
<keyword evidence="24" id="KW-1185">Reference proteome</keyword>
<dbReference type="Pfam" id="PF02375">
    <property type="entry name" value="JmjN"/>
    <property type="match status" value="1"/>
</dbReference>
<dbReference type="InterPro" id="IPR001965">
    <property type="entry name" value="Znf_PHD"/>
</dbReference>
<evidence type="ECO:0000259" key="20">
    <source>
        <dbReference type="PROSITE" id="PS51011"/>
    </source>
</evidence>
<dbReference type="CDD" id="cd15687">
    <property type="entry name" value="PHD3_KDM5B"/>
    <property type="match status" value="1"/>
</dbReference>
<dbReference type="SMART" id="SM00501">
    <property type="entry name" value="BRIGHT"/>
    <property type="match status" value="1"/>
</dbReference>
<keyword evidence="10" id="KW-0223">Dioxygenase</keyword>
<keyword evidence="5" id="KW-0479">Metal-binding</keyword>
<dbReference type="SMART" id="SM01014">
    <property type="entry name" value="ARID"/>
    <property type="match status" value="1"/>
</dbReference>
<dbReference type="InterPro" id="IPR019786">
    <property type="entry name" value="Zinc_finger_PHD-type_CS"/>
</dbReference>
<evidence type="ECO:0000256" key="12">
    <source>
        <dbReference type="ARBA" id="ARBA00023004"/>
    </source>
</evidence>
<feature type="domain" description="PHD-type" evidence="19">
    <location>
        <begin position="1163"/>
        <end position="1211"/>
    </location>
</feature>
<accession>A0AA88NAF5</accession>
<dbReference type="PANTHER" id="PTHR10694">
    <property type="entry name" value="LYSINE-SPECIFIC DEMETHYLASE"/>
    <property type="match status" value="1"/>
</dbReference>
<dbReference type="CDD" id="cd16874">
    <property type="entry name" value="ARID_KDM5B"/>
    <property type="match status" value="1"/>
</dbReference>
<keyword evidence="9" id="KW-0156">Chromatin regulator</keyword>
<evidence type="ECO:0000256" key="1">
    <source>
        <dbReference type="ARBA" id="ARBA00001954"/>
    </source>
</evidence>
<dbReference type="SUPFAM" id="SSF51197">
    <property type="entry name" value="Clavaminate synthase-like"/>
    <property type="match status" value="1"/>
</dbReference>
<dbReference type="InterPro" id="IPR004198">
    <property type="entry name" value="Znf_C5HC2"/>
</dbReference>
<evidence type="ECO:0000259" key="22">
    <source>
        <dbReference type="PROSITE" id="PS51184"/>
    </source>
</evidence>
<dbReference type="GO" id="GO:0005654">
    <property type="term" value="C:nucleoplasm"/>
    <property type="evidence" value="ECO:0007669"/>
    <property type="project" value="UniProtKB-ARBA"/>
</dbReference>
<dbReference type="GO" id="GO:0006355">
    <property type="term" value="P:regulation of DNA-templated transcription"/>
    <property type="evidence" value="ECO:0007669"/>
    <property type="project" value="TreeGrafter"/>
</dbReference>
<dbReference type="EC" id="1.14.11.67" evidence="4"/>
<dbReference type="InterPro" id="IPR047978">
    <property type="entry name" value="KDM5B_PHD1"/>
</dbReference>
<feature type="domain" description="JmjN" evidence="21">
    <location>
        <begin position="15"/>
        <end position="56"/>
    </location>
</feature>
<dbReference type="FunFam" id="1.10.150.60:FF:000001">
    <property type="entry name" value="Putative lysine-specific demethylase 5b"/>
    <property type="match status" value="1"/>
</dbReference>
<dbReference type="InterPro" id="IPR003349">
    <property type="entry name" value="JmjN"/>
</dbReference>
<evidence type="ECO:0000313" key="23">
    <source>
        <dbReference type="EMBL" id="KAK2851777.1"/>
    </source>
</evidence>
<dbReference type="GO" id="GO:0008270">
    <property type="term" value="F:zinc ion binding"/>
    <property type="evidence" value="ECO:0007669"/>
    <property type="project" value="UniProtKB-KW"/>
</dbReference>
<keyword evidence="15" id="KW-0539">Nucleus</keyword>
<reference evidence="23" key="1">
    <citation type="submission" date="2023-07" db="EMBL/GenBank/DDBJ databases">
        <title>Chromosome-level Genome Assembly of Striped Snakehead (Channa striata).</title>
        <authorList>
            <person name="Liu H."/>
        </authorList>
    </citation>
    <scope>NUCLEOTIDE SEQUENCE</scope>
    <source>
        <strain evidence="23">Gz</strain>
        <tissue evidence="23">Muscle</tissue>
    </source>
</reference>
<comment type="cofactor">
    <cofactor evidence="1">
        <name>Fe(2+)</name>
        <dbReference type="ChEBI" id="CHEBI:29033"/>
    </cofactor>
</comment>
<feature type="domain" description="ARID" evidence="20">
    <location>
        <begin position="80"/>
        <end position="170"/>
    </location>
</feature>
<dbReference type="GO" id="GO:0003677">
    <property type="term" value="F:DNA binding"/>
    <property type="evidence" value="ECO:0007669"/>
    <property type="project" value="InterPro"/>
</dbReference>
<dbReference type="EMBL" id="JAUPFM010000005">
    <property type="protein sequence ID" value="KAK2851777.1"/>
    <property type="molecule type" value="Genomic_DNA"/>
</dbReference>
<dbReference type="Pfam" id="PF21323">
    <property type="entry name" value="KDM5_C-hel"/>
    <property type="match status" value="1"/>
</dbReference>
<dbReference type="InterPro" id="IPR001606">
    <property type="entry name" value="ARID_dom"/>
</dbReference>
<evidence type="ECO:0000259" key="19">
    <source>
        <dbReference type="PROSITE" id="PS50016"/>
    </source>
</evidence>
<evidence type="ECO:0000313" key="24">
    <source>
        <dbReference type="Proteomes" id="UP001187415"/>
    </source>
</evidence>
<dbReference type="PANTHER" id="PTHR10694:SF3">
    <property type="entry name" value="LYSINE-SPECIFIC DEMETHYLASE 5B"/>
    <property type="match status" value="1"/>
</dbReference>
<evidence type="ECO:0000259" key="21">
    <source>
        <dbReference type="PROSITE" id="PS51183"/>
    </source>
</evidence>
<dbReference type="InterPro" id="IPR013637">
    <property type="entry name" value="Lys_sp_deMease-like_dom"/>
</dbReference>
<dbReference type="Gene3D" id="2.60.120.650">
    <property type="entry name" value="Cupin"/>
    <property type="match status" value="1"/>
</dbReference>
<dbReference type="PROSITE" id="PS50016">
    <property type="entry name" value="ZF_PHD_2"/>
    <property type="match status" value="2"/>
</dbReference>
<gene>
    <name evidence="23" type="ORF">Q5P01_008053</name>
</gene>
<dbReference type="Pfam" id="PF08429">
    <property type="entry name" value="PLU-1"/>
    <property type="match status" value="1"/>
</dbReference>
<dbReference type="GO" id="GO:0000785">
    <property type="term" value="C:chromatin"/>
    <property type="evidence" value="ECO:0007669"/>
    <property type="project" value="TreeGrafter"/>
</dbReference>
<dbReference type="Pfam" id="PF02928">
    <property type="entry name" value="zf-C5HC2"/>
    <property type="match status" value="1"/>
</dbReference>
<dbReference type="InterPro" id="IPR003347">
    <property type="entry name" value="JmjC_dom"/>
</dbReference>
<evidence type="ECO:0000256" key="9">
    <source>
        <dbReference type="ARBA" id="ARBA00022853"/>
    </source>
</evidence>
<keyword evidence="13" id="KW-0805">Transcription regulation</keyword>
<keyword evidence="12" id="KW-0408">Iron</keyword>
<dbReference type="PROSITE" id="PS01359">
    <property type="entry name" value="ZF_PHD_1"/>
    <property type="match status" value="2"/>
</dbReference>
<feature type="domain" description="PHD-type" evidence="19">
    <location>
        <begin position="295"/>
        <end position="345"/>
    </location>
</feature>
<dbReference type="SMART" id="SM00249">
    <property type="entry name" value="PHD"/>
    <property type="match status" value="3"/>
</dbReference>
<feature type="domain" description="JmjC" evidence="22">
    <location>
        <begin position="439"/>
        <end position="605"/>
    </location>
</feature>
<keyword evidence="11" id="KW-0560">Oxidoreductase</keyword>
<dbReference type="InterPro" id="IPR036431">
    <property type="entry name" value="ARID_dom_sf"/>
</dbReference>
<dbReference type="SUPFAM" id="SSF46774">
    <property type="entry name" value="ARID-like"/>
    <property type="match status" value="1"/>
</dbReference>
<evidence type="ECO:0000256" key="5">
    <source>
        <dbReference type="ARBA" id="ARBA00022723"/>
    </source>
</evidence>
<comment type="caution">
    <text evidence="23">The sequence shown here is derived from an EMBL/GenBank/DDBJ whole genome shotgun (WGS) entry which is preliminary data.</text>
</comment>
<feature type="region of interest" description="Disordered" evidence="18">
    <location>
        <begin position="1381"/>
        <end position="1408"/>
    </location>
</feature>
<evidence type="ECO:0000256" key="15">
    <source>
        <dbReference type="ARBA" id="ARBA00023242"/>
    </source>
</evidence>
<evidence type="ECO:0000256" key="10">
    <source>
        <dbReference type="ARBA" id="ARBA00022964"/>
    </source>
</evidence>
<evidence type="ECO:0000256" key="2">
    <source>
        <dbReference type="ARBA" id="ARBA00004123"/>
    </source>
</evidence>
<dbReference type="FunFam" id="2.60.120.650:FF:000035">
    <property type="entry name" value="PHD transcription factor Rum1"/>
    <property type="match status" value="1"/>
</dbReference>
<dbReference type="PROSITE" id="PS51011">
    <property type="entry name" value="ARID"/>
    <property type="match status" value="1"/>
</dbReference>
<dbReference type="SMART" id="SM00545">
    <property type="entry name" value="JmjN"/>
    <property type="match status" value="1"/>
</dbReference>
<evidence type="ECO:0000256" key="11">
    <source>
        <dbReference type="ARBA" id="ARBA00023002"/>
    </source>
</evidence>
<keyword evidence="7 17" id="KW-0863">Zinc-finger</keyword>
<dbReference type="GO" id="GO:0034647">
    <property type="term" value="F:histone H3K4me/H3K4me2/H3K4me3 demethylase activity"/>
    <property type="evidence" value="ECO:0007669"/>
    <property type="project" value="UniProtKB-EC"/>
</dbReference>
<dbReference type="SUPFAM" id="SSF57903">
    <property type="entry name" value="FYVE/PHD zinc finger"/>
    <property type="match status" value="3"/>
</dbReference>
<name>A0AA88NAF5_CHASR</name>
<comment type="catalytic activity">
    <reaction evidence="16">
        <text>N(6),N(6),N(6)-trimethyl-L-lysyl(4)-[histone H3] + 3 2-oxoglutarate + 3 O2 = L-lysyl(4)-[histone H3] + 3 formaldehyde + 3 succinate + 3 CO2</text>
        <dbReference type="Rhea" id="RHEA:60208"/>
        <dbReference type="Rhea" id="RHEA-COMP:15537"/>
        <dbReference type="Rhea" id="RHEA-COMP:15547"/>
        <dbReference type="ChEBI" id="CHEBI:15379"/>
        <dbReference type="ChEBI" id="CHEBI:16526"/>
        <dbReference type="ChEBI" id="CHEBI:16810"/>
        <dbReference type="ChEBI" id="CHEBI:16842"/>
        <dbReference type="ChEBI" id="CHEBI:29969"/>
        <dbReference type="ChEBI" id="CHEBI:30031"/>
        <dbReference type="ChEBI" id="CHEBI:61961"/>
        <dbReference type="EC" id="1.14.11.67"/>
    </reaction>
</comment>
<comment type="subcellular location">
    <subcellularLocation>
        <location evidence="2">Nucleus</location>
    </subcellularLocation>
</comment>
<dbReference type="Gene3D" id="1.10.150.60">
    <property type="entry name" value="ARID DNA-binding domain"/>
    <property type="match status" value="1"/>
</dbReference>
<dbReference type="FunFam" id="2.60.120.650:FF:000020">
    <property type="entry name" value="Lysine (K)-specific demethylase 5Bb"/>
    <property type="match status" value="1"/>
</dbReference>
<keyword evidence="6" id="KW-0677">Repeat</keyword>
<keyword evidence="14" id="KW-0804">Transcription</keyword>
<evidence type="ECO:0000256" key="4">
    <source>
        <dbReference type="ARBA" id="ARBA00012902"/>
    </source>
</evidence>
<comment type="similarity">
    <text evidence="3">Belongs to the JARID1 histone demethylase family.</text>
</comment>
<evidence type="ECO:0000256" key="13">
    <source>
        <dbReference type="ARBA" id="ARBA00023015"/>
    </source>
</evidence>
<dbReference type="PROSITE" id="PS51183">
    <property type="entry name" value="JMJN"/>
    <property type="match status" value="1"/>
</dbReference>
<dbReference type="Pfam" id="PF00628">
    <property type="entry name" value="PHD"/>
    <property type="match status" value="3"/>
</dbReference>
<dbReference type="PROSITE" id="PS51184">
    <property type="entry name" value="JMJC"/>
    <property type="match status" value="1"/>
</dbReference>
<evidence type="ECO:0000256" key="6">
    <source>
        <dbReference type="ARBA" id="ARBA00022737"/>
    </source>
</evidence>